<evidence type="ECO:0000256" key="10">
    <source>
        <dbReference type="SAM" id="MobiDB-lite"/>
    </source>
</evidence>
<feature type="domain" description="Transglutaminase-like" evidence="11">
    <location>
        <begin position="120"/>
        <end position="210"/>
    </location>
</feature>
<comment type="similarity">
    <text evidence="1">Belongs to the transglutaminase superfamily. Transglutaminase family.</text>
</comment>
<dbReference type="InterPro" id="IPR050779">
    <property type="entry name" value="Transglutaminase"/>
</dbReference>
<name>A0AAD1WF40_PELCU</name>
<accession>A0AAD1WF40</accession>
<feature type="binding site" evidence="9">
    <location>
        <position position="249"/>
    </location>
    <ligand>
        <name>Ca(2+)</name>
        <dbReference type="ChEBI" id="CHEBI:29108"/>
    </ligand>
</feature>
<proteinExistence type="inferred from homology"/>
<evidence type="ECO:0000256" key="5">
    <source>
        <dbReference type="ARBA" id="ARBA00023315"/>
    </source>
</evidence>
<feature type="binding site" evidence="9">
    <location>
        <position position="301"/>
    </location>
    <ligand>
        <name>Ca(2+)</name>
        <dbReference type="ChEBI" id="CHEBI:29108"/>
    </ligand>
</feature>
<dbReference type="EC" id="2.3.2.13" evidence="6"/>
<dbReference type="InterPro" id="IPR002931">
    <property type="entry name" value="Transglutaminase-like"/>
</dbReference>
<feature type="binding site" evidence="9">
    <location>
        <position position="247"/>
    </location>
    <ligand>
        <name>Ca(2+)</name>
        <dbReference type="ChEBI" id="CHEBI:29108"/>
    </ligand>
</feature>
<comment type="cofactor">
    <cofactor evidence="9">
        <name>Ca(2+)</name>
        <dbReference type="ChEBI" id="CHEBI:29108"/>
    </cofactor>
    <text evidence="9">Binds 1 Ca(2+) ion per subunit.</text>
</comment>
<dbReference type="FunFam" id="2.60.40.10:FF:000171">
    <property type="entry name" value="protein-glutamine gamma-glutamyltransferase 6"/>
    <property type="match status" value="1"/>
</dbReference>
<keyword evidence="2" id="KW-0808">Transferase</keyword>
<evidence type="ECO:0000256" key="2">
    <source>
        <dbReference type="ARBA" id="ARBA00022679"/>
    </source>
</evidence>
<keyword evidence="5" id="KW-0012">Acyltransferase</keyword>
<dbReference type="Pfam" id="PF01841">
    <property type="entry name" value="Transglut_core"/>
    <property type="match status" value="1"/>
</dbReference>
<dbReference type="InterPro" id="IPR036985">
    <property type="entry name" value="Transglutaminase-like_sf"/>
</dbReference>
<evidence type="ECO:0000313" key="13">
    <source>
        <dbReference type="Proteomes" id="UP001295444"/>
    </source>
</evidence>
<gene>
    <name evidence="12" type="ORF">PECUL_23A043280</name>
</gene>
<dbReference type="FunFam" id="2.60.40.10:FF:000090">
    <property type="entry name" value="Protein-glutamine gamma-glutamyltransferase 2"/>
    <property type="match status" value="1"/>
</dbReference>
<dbReference type="FunFam" id="3.90.260.10:FF:000001">
    <property type="entry name" value="Protein-glutamine gamma-glutamyltransferase 2"/>
    <property type="match status" value="1"/>
</dbReference>
<dbReference type="InterPro" id="IPR023608">
    <property type="entry name" value="Transglutaminase_animal"/>
</dbReference>
<evidence type="ECO:0000256" key="3">
    <source>
        <dbReference type="ARBA" id="ARBA00022723"/>
    </source>
</evidence>
<evidence type="ECO:0000256" key="8">
    <source>
        <dbReference type="PIRSR" id="PIRSR000459-1"/>
    </source>
</evidence>
<dbReference type="PIRSF" id="PIRSF000459">
    <property type="entry name" value="TGM_EBP42"/>
    <property type="match status" value="1"/>
</dbReference>
<evidence type="ECO:0000256" key="7">
    <source>
        <dbReference type="ARBA" id="ARBA00051843"/>
    </source>
</evidence>
<dbReference type="Pfam" id="PF00927">
    <property type="entry name" value="Transglut_C"/>
    <property type="match status" value="2"/>
</dbReference>
<dbReference type="InterPro" id="IPR038765">
    <property type="entry name" value="Papain-like_cys_pep_sf"/>
</dbReference>
<feature type="region of interest" description="Disordered" evidence="10">
    <location>
        <begin position="319"/>
        <end position="345"/>
    </location>
</feature>
<evidence type="ECO:0000256" key="4">
    <source>
        <dbReference type="ARBA" id="ARBA00022837"/>
    </source>
</evidence>
<dbReference type="SMART" id="SM00460">
    <property type="entry name" value="TGc"/>
    <property type="match status" value="1"/>
</dbReference>
<comment type="catalytic activity">
    <reaction evidence="7">
        <text>L-glutaminyl-[protein] + L-lysyl-[protein] = [protein]-L-lysyl-N(6)-5-L-glutamyl-[protein] + NH4(+)</text>
        <dbReference type="Rhea" id="RHEA:54816"/>
        <dbReference type="Rhea" id="RHEA-COMP:9752"/>
        <dbReference type="Rhea" id="RHEA-COMP:10207"/>
        <dbReference type="Rhea" id="RHEA-COMP:14005"/>
        <dbReference type="ChEBI" id="CHEBI:28938"/>
        <dbReference type="ChEBI" id="CHEBI:29969"/>
        <dbReference type="ChEBI" id="CHEBI:30011"/>
        <dbReference type="ChEBI" id="CHEBI:138370"/>
        <dbReference type="EC" id="2.3.2.13"/>
    </reaction>
</comment>
<feature type="active site" evidence="8">
    <location>
        <position position="128"/>
    </location>
</feature>
<protein>
    <recommendedName>
        <fullName evidence="6">protein-glutamine gamma-glutamyltransferase</fullName>
        <ecNumber evidence="6">2.3.2.13</ecNumber>
    </recommendedName>
</protein>
<reference evidence="12" key="1">
    <citation type="submission" date="2022-03" db="EMBL/GenBank/DDBJ databases">
        <authorList>
            <person name="Alioto T."/>
            <person name="Alioto T."/>
            <person name="Gomez Garrido J."/>
        </authorList>
    </citation>
    <scope>NUCLEOTIDE SEQUENCE</scope>
</reference>
<dbReference type="InterPro" id="IPR008958">
    <property type="entry name" value="Transglutaminase_C"/>
</dbReference>
<dbReference type="Proteomes" id="UP001295444">
    <property type="component" value="Chromosome 06"/>
</dbReference>
<keyword evidence="3 9" id="KW-0479">Metal-binding</keyword>
<dbReference type="InterPro" id="IPR036238">
    <property type="entry name" value="Transglutaminase_C_sf"/>
</dbReference>
<dbReference type="AlphaFoldDB" id="A0AAD1WF40"/>
<evidence type="ECO:0000259" key="11">
    <source>
        <dbReference type="SMART" id="SM00460"/>
    </source>
</evidence>
<dbReference type="PANTHER" id="PTHR11590:SF50">
    <property type="entry name" value="PROTEIN-GLUTAMINE GAMMA-GLUTAMYLTRANSFERASE 6"/>
    <property type="match status" value="1"/>
</dbReference>
<dbReference type="SUPFAM" id="SSF49309">
    <property type="entry name" value="Transglutaminase, two C-terminal domains"/>
    <property type="match status" value="2"/>
</dbReference>
<keyword evidence="13" id="KW-1185">Reference proteome</keyword>
<dbReference type="Gene3D" id="2.60.40.10">
    <property type="entry name" value="Immunoglobulins"/>
    <property type="match status" value="2"/>
</dbReference>
<dbReference type="Gene3D" id="3.90.260.10">
    <property type="entry name" value="Transglutaminase-like"/>
    <property type="match status" value="1"/>
</dbReference>
<evidence type="ECO:0000256" key="1">
    <source>
        <dbReference type="ARBA" id="ARBA00005968"/>
    </source>
</evidence>
<feature type="binding site" evidence="9">
    <location>
        <position position="296"/>
    </location>
    <ligand>
        <name>Ca(2+)</name>
        <dbReference type="ChEBI" id="CHEBI:29108"/>
    </ligand>
</feature>
<dbReference type="InterPro" id="IPR013783">
    <property type="entry name" value="Ig-like_fold"/>
</dbReference>
<feature type="active site" evidence="8">
    <location>
        <position position="207"/>
    </location>
</feature>
<keyword evidence="4 9" id="KW-0106">Calcium</keyword>
<dbReference type="PANTHER" id="PTHR11590">
    <property type="entry name" value="PROTEIN-GLUTAMINE GAMMA-GLUTAMYLTRANSFERASE"/>
    <property type="match status" value="1"/>
</dbReference>
<sequence length="576" mass="65638">MEDENERQEYVLNDSGTIYFGLEDYIMEEPWNFGQFEEGILDICLKILDNTVHHQQDPVLDYSKRNDPIYVSRVLTAIVNSLDEDGLLEGRWTGTYRDGTDPQEWIGSVEILQKWQKSGYKTVKYGQCWVFAGVLCTVFRALGIPTRVITNFCSAHDKEKNLSIDTIYSSTGRNKSKDTMWNYHCWNECWFLRPDLGLDYGGWQVLDSTPQEISDALYCCGPVSVHAVKEGDLDLDYDTLFVYSEVNADRYTWVYYDKDVKEKVYTDTNFVGKNMSTKSVGTFEREIITENYKYPEGSEEERVIYQKATKKLAEMGKLKKEHLGERTGKKRSKKKKNVDTSADSNNEEPVTLVITGKFKLQAEPKFGEDVNLMLILRNSSKNSETVKIKLSSSSIEYTGRPRSEIFKDSTSCTIAPMEEKEIPVKITASMYEEELTKDYLIEAVALCELKTKKKLLVRKVIAMGKPPIEIKVLSYAVVDEPCELQINFTNPLSVPLNDGILLVGGSGLVKKLIKKKVPKMEPNGQGSILLEITPYRSGMRQLVVDLISKQFPPIKGSHNFHVENLNTEETIDLTDN</sequence>
<evidence type="ECO:0000256" key="6">
    <source>
        <dbReference type="ARBA" id="ARBA00024222"/>
    </source>
</evidence>
<dbReference type="GO" id="GO:0046872">
    <property type="term" value="F:metal ion binding"/>
    <property type="evidence" value="ECO:0007669"/>
    <property type="project" value="UniProtKB-KW"/>
</dbReference>
<organism evidence="12 13">
    <name type="scientific">Pelobates cultripes</name>
    <name type="common">Western spadefoot toad</name>
    <dbReference type="NCBI Taxonomy" id="61616"/>
    <lineage>
        <taxon>Eukaryota</taxon>
        <taxon>Metazoa</taxon>
        <taxon>Chordata</taxon>
        <taxon>Craniata</taxon>
        <taxon>Vertebrata</taxon>
        <taxon>Euteleostomi</taxon>
        <taxon>Amphibia</taxon>
        <taxon>Batrachia</taxon>
        <taxon>Anura</taxon>
        <taxon>Pelobatoidea</taxon>
        <taxon>Pelobatidae</taxon>
        <taxon>Pelobates</taxon>
    </lineage>
</organism>
<dbReference type="GO" id="GO:0003810">
    <property type="term" value="F:protein-glutamine gamma-glutamyltransferase activity"/>
    <property type="evidence" value="ECO:0007669"/>
    <property type="project" value="UniProtKB-EC"/>
</dbReference>
<dbReference type="SUPFAM" id="SSF54001">
    <property type="entry name" value="Cysteine proteinases"/>
    <property type="match status" value="1"/>
</dbReference>
<evidence type="ECO:0000313" key="12">
    <source>
        <dbReference type="EMBL" id="CAH2302352.1"/>
    </source>
</evidence>
<evidence type="ECO:0000256" key="9">
    <source>
        <dbReference type="PIRSR" id="PIRSR000459-2"/>
    </source>
</evidence>
<dbReference type="EMBL" id="OW240917">
    <property type="protein sequence ID" value="CAH2302352.1"/>
    <property type="molecule type" value="Genomic_DNA"/>
</dbReference>
<feature type="active site" evidence="8">
    <location>
        <position position="184"/>
    </location>
</feature>